<dbReference type="RefSeq" id="WP_034539399.1">
    <property type="nucleotide sequence ID" value="NZ_CABFNH010000006.1"/>
</dbReference>
<evidence type="ECO:0000256" key="4">
    <source>
        <dbReference type="ARBA" id="ARBA00023136"/>
    </source>
</evidence>
<dbReference type="AlphaFoldDB" id="A0A099YFE8"/>
<feature type="transmembrane region" description="Helical" evidence="5">
    <location>
        <begin position="248"/>
        <end position="267"/>
    </location>
</feature>
<evidence type="ECO:0000313" key="8">
    <source>
        <dbReference type="Proteomes" id="UP000030001"/>
    </source>
</evidence>
<evidence type="ECO:0000313" key="7">
    <source>
        <dbReference type="EMBL" id="VTZ88948.1"/>
    </source>
</evidence>
<dbReference type="GO" id="GO:0005524">
    <property type="term" value="F:ATP binding"/>
    <property type="evidence" value="ECO:0007669"/>
    <property type="project" value="UniProtKB-KW"/>
</dbReference>
<dbReference type="EMBL" id="CABFNH010000006">
    <property type="protein sequence ID" value="VTZ88948.1"/>
    <property type="molecule type" value="Genomic_DNA"/>
</dbReference>
<keyword evidence="2 5" id="KW-0812">Transmembrane</keyword>
<protein>
    <submittedName>
        <fullName evidence="6">Cobalt ABC transporter ATP-binding protein</fullName>
    </submittedName>
    <submittedName>
        <fullName evidence="7">Energy-coupling factor transporter transmembrane protein EcfT</fullName>
    </submittedName>
</protein>
<dbReference type="PANTHER" id="PTHR33514">
    <property type="entry name" value="PROTEIN ABCI12, CHLOROPLASTIC"/>
    <property type="match status" value="1"/>
</dbReference>
<gene>
    <name evidence="7" type="primary">ecfT</name>
    <name evidence="7" type="ORF">LMUP508_00588</name>
    <name evidence="6" type="ORF">LX03_02260</name>
</gene>
<accession>A0A099YFE8</accession>
<evidence type="ECO:0000256" key="5">
    <source>
        <dbReference type="SAM" id="Phobius"/>
    </source>
</evidence>
<reference evidence="6 8" key="1">
    <citation type="submission" date="2014-09" db="EMBL/GenBank/DDBJ databases">
        <title>Lactobacillus mucosae CRL573 Genome Sequencing.</title>
        <authorList>
            <person name="Bleckwedel J."/>
            <person name="Teran L.C."/>
            <person name="Bonacina J."/>
            <person name="Saavedra L."/>
            <person name="Mozzi F.B."/>
            <person name="Raya R.R."/>
        </authorList>
    </citation>
    <scope>NUCLEOTIDE SEQUENCE [LARGE SCALE GENOMIC DNA]</scope>
    <source>
        <strain evidence="6 8">CRL573</strain>
    </source>
</reference>
<sequence>MGNAKVILGAYVPGSSWLHHLDPRVKLFSCFWYVVIVFLASNWLGYLWLFIVLGTLIALSRLPLKLYWRGIKPLFWIILFTVAIQLLFSSGGHVYWQWGWLAITSGGFYQSAIILARFILIITISTVLTATTPTLQLAAAMEAFMKPLRYLHVPVNQIAVMLMIILRFIPTIMDETTKVMNAQKSRGVNFDEGSLIERARRLEPLLIPLFVGSFKRAEELATAMEARGYDPDAPRTKYRVLHWHRNDTLAMIGLTLATIILLATRLMSAGMLF</sequence>
<keyword evidence="6" id="KW-0067">ATP-binding</keyword>
<dbReference type="InterPro" id="IPR003339">
    <property type="entry name" value="ABC/ECF_trnsptr_transmembrane"/>
</dbReference>
<evidence type="ECO:0000313" key="9">
    <source>
        <dbReference type="Proteomes" id="UP000365705"/>
    </source>
</evidence>
<comment type="subcellular location">
    <subcellularLocation>
        <location evidence="1">Membrane</location>
        <topology evidence="1">Multi-pass membrane protein</topology>
    </subcellularLocation>
</comment>
<dbReference type="Pfam" id="PF02361">
    <property type="entry name" value="CbiQ"/>
    <property type="match status" value="1"/>
</dbReference>
<dbReference type="Proteomes" id="UP000365705">
    <property type="component" value="Unassembled WGS sequence"/>
</dbReference>
<dbReference type="GO" id="GO:0005886">
    <property type="term" value="C:plasma membrane"/>
    <property type="evidence" value="ECO:0007669"/>
    <property type="project" value="TreeGrafter"/>
</dbReference>
<evidence type="ECO:0000256" key="1">
    <source>
        <dbReference type="ARBA" id="ARBA00004141"/>
    </source>
</evidence>
<reference evidence="7 9" key="2">
    <citation type="submission" date="2019-06" db="EMBL/GenBank/DDBJ databases">
        <authorList>
            <person name="Rodrigo-Torres L."/>
            <person name="Arahal R. D."/>
            <person name="Lucena T."/>
        </authorList>
    </citation>
    <scope>NUCLEOTIDE SEQUENCE [LARGE SCALE GENOMIC DNA]</scope>
    <source>
        <strain evidence="7 9">INIA P508</strain>
    </source>
</reference>
<dbReference type="PANTHER" id="PTHR33514:SF13">
    <property type="entry name" value="PROTEIN ABCI12, CHLOROPLASTIC"/>
    <property type="match status" value="1"/>
</dbReference>
<proteinExistence type="predicted"/>
<name>A0A099YFE8_LIMMU</name>
<keyword evidence="6" id="KW-0547">Nucleotide-binding</keyword>
<feature type="transmembrane region" description="Helical" evidence="5">
    <location>
        <begin position="150"/>
        <end position="169"/>
    </location>
</feature>
<dbReference type="Proteomes" id="UP000030001">
    <property type="component" value="Unassembled WGS sequence"/>
</dbReference>
<evidence type="ECO:0000256" key="3">
    <source>
        <dbReference type="ARBA" id="ARBA00022989"/>
    </source>
</evidence>
<dbReference type="CDD" id="cd16914">
    <property type="entry name" value="EcfT"/>
    <property type="match status" value="1"/>
</dbReference>
<feature type="transmembrane region" description="Helical" evidence="5">
    <location>
        <begin position="31"/>
        <end position="62"/>
    </location>
</feature>
<evidence type="ECO:0000256" key="2">
    <source>
        <dbReference type="ARBA" id="ARBA00022692"/>
    </source>
</evidence>
<feature type="transmembrane region" description="Helical" evidence="5">
    <location>
        <begin position="74"/>
        <end position="96"/>
    </location>
</feature>
<organism evidence="6 8">
    <name type="scientific">Limosilactobacillus mucosae</name>
    <name type="common">Lactobacillus mucosae</name>
    <dbReference type="NCBI Taxonomy" id="97478"/>
    <lineage>
        <taxon>Bacteria</taxon>
        <taxon>Bacillati</taxon>
        <taxon>Bacillota</taxon>
        <taxon>Bacilli</taxon>
        <taxon>Lactobacillales</taxon>
        <taxon>Lactobacillaceae</taxon>
        <taxon>Limosilactobacillus</taxon>
    </lineage>
</organism>
<keyword evidence="3 5" id="KW-1133">Transmembrane helix</keyword>
<feature type="transmembrane region" description="Helical" evidence="5">
    <location>
        <begin position="108"/>
        <end position="130"/>
    </location>
</feature>
<evidence type="ECO:0000313" key="6">
    <source>
        <dbReference type="EMBL" id="KGL67290.1"/>
    </source>
</evidence>
<dbReference type="EMBL" id="JROC01000025">
    <property type="protein sequence ID" value="KGL67290.1"/>
    <property type="molecule type" value="Genomic_DNA"/>
</dbReference>
<keyword evidence="4 5" id="KW-0472">Membrane</keyword>